<dbReference type="InterPro" id="IPR036291">
    <property type="entry name" value="NAD(P)-bd_dom_sf"/>
</dbReference>
<feature type="domain" description="Ketopantoate reductase N-terminal" evidence="2">
    <location>
        <begin position="15"/>
        <end position="131"/>
    </location>
</feature>
<name>A0A510K0Y8_9FUSO</name>
<sequence length="306" mass="35619">MRENLKQEYKNMRLLIYGAGVIGSIYAALFAKAGYDTSVYARGKRLKVLKTKGLLYLENKKIKKADVSVCSELLDNDIYDFIFLTVRENQLYQALEELKMNQSRCIVTMVNSIDDYSKWEKICGKEKILPAFPGAGGSINGDVLDGALTPWLIQPTTFAEISGMKSERTEALSMIFKKANIPYQEVKDMHIWQLCHLALVVPIADAYYEASNPKKIWTERKIMYKTARQLKKNFHFLKRDCGKLSPKKMNIFRFVPLSILVIVLKFIFNSKFGNKFMYRHSMKAPDEMRQLHKKFYDYVQKRKPEW</sequence>
<dbReference type="EMBL" id="AP019831">
    <property type="protein sequence ID" value="BBM45310.1"/>
    <property type="molecule type" value="Genomic_DNA"/>
</dbReference>
<keyword evidence="1" id="KW-0472">Membrane</keyword>
<dbReference type="Gene3D" id="3.40.50.720">
    <property type="entry name" value="NAD(P)-binding Rossmann-like Domain"/>
    <property type="match status" value="1"/>
</dbReference>
<feature type="transmembrane region" description="Helical" evidence="1">
    <location>
        <begin position="12"/>
        <end position="31"/>
    </location>
</feature>
<gene>
    <name evidence="3" type="ORF">JMUB3870_1429</name>
</gene>
<keyword evidence="1" id="KW-0812">Transmembrane</keyword>
<accession>A0A510K0Y8</accession>
<dbReference type="SUPFAM" id="SSF51735">
    <property type="entry name" value="NAD(P)-binding Rossmann-fold domains"/>
    <property type="match status" value="1"/>
</dbReference>
<dbReference type="InterPro" id="IPR013332">
    <property type="entry name" value="KPR_N"/>
</dbReference>
<evidence type="ECO:0000256" key="1">
    <source>
        <dbReference type="SAM" id="Phobius"/>
    </source>
</evidence>
<evidence type="ECO:0000259" key="2">
    <source>
        <dbReference type="Pfam" id="PF02558"/>
    </source>
</evidence>
<protein>
    <submittedName>
        <fullName evidence="3">Ketopantoate reductase PanE/ApbA</fullName>
    </submittedName>
</protein>
<keyword evidence="1" id="KW-1133">Transmembrane helix</keyword>
<keyword evidence="4" id="KW-1185">Reference proteome</keyword>
<feature type="transmembrane region" description="Helical" evidence="1">
    <location>
        <begin position="251"/>
        <end position="268"/>
    </location>
</feature>
<dbReference type="AlphaFoldDB" id="A0A510K0Y8"/>
<dbReference type="Proteomes" id="UP000422644">
    <property type="component" value="Chromosome"/>
</dbReference>
<evidence type="ECO:0000313" key="3">
    <source>
        <dbReference type="EMBL" id="BBM45310.1"/>
    </source>
</evidence>
<proteinExistence type="predicted"/>
<evidence type="ECO:0000313" key="4">
    <source>
        <dbReference type="Proteomes" id="UP000422644"/>
    </source>
</evidence>
<dbReference type="Pfam" id="PF02558">
    <property type="entry name" value="ApbA"/>
    <property type="match status" value="1"/>
</dbReference>
<reference evidence="3 4" key="1">
    <citation type="submission" date="2019-07" db="EMBL/GenBank/DDBJ databases">
        <title>Complete Genome Sequence of Leptotrichia trevisanii Strain JMUB3870.</title>
        <authorList>
            <person name="Watanabe S."/>
            <person name="Cui L."/>
        </authorList>
    </citation>
    <scope>NUCLEOTIDE SEQUENCE [LARGE SCALE GENOMIC DNA]</scope>
    <source>
        <strain evidence="3 4">JMUB3870</strain>
    </source>
</reference>
<organism evidence="3 4">
    <name type="scientific">Leptotrichia trevisanii</name>
    <dbReference type="NCBI Taxonomy" id="109328"/>
    <lineage>
        <taxon>Bacteria</taxon>
        <taxon>Fusobacteriati</taxon>
        <taxon>Fusobacteriota</taxon>
        <taxon>Fusobacteriia</taxon>
        <taxon>Fusobacteriales</taxon>
        <taxon>Leptotrichiaceae</taxon>
        <taxon>Leptotrichia</taxon>
    </lineage>
</organism>